<sequence length="60" mass="6595">MGCRHGSTSTSQIKNKIFVQNSNSKLHGSKSFVFSCRNRVSCAGLDGRRRETAGCQFLLS</sequence>
<accession>A0A3N5DPF5</accession>
<keyword evidence="2" id="KW-1185">Reference proteome</keyword>
<dbReference type="AlphaFoldDB" id="A0A3N5DPF5"/>
<dbReference type="Proteomes" id="UP000268615">
    <property type="component" value="Unassembled WGS sequence"/>
</dbReference>
<comment type="caution">
    <text evidence="1">The sequence shown here is derived from an EMBL/GenBank/DDBJ whole genome shotgun (WGS) entry which is preliminary data.</text>
</comment>
<name>A0A3N5DPF5_9ENTR</name>
<organism evidence="1 2">
    <name type="scientific">Buttiauxella warmboldiae</name>
    <dbReference type="NCBI Taxonomy" id="82993"/>
    <lineage>
        <taxon>Bacteria</taxon>
        <taxon>Pseudomonadati</taxon>
        <taxon>Pseudomonadota</taxon>
        <taxon>Gammaproteobacteria</taxon>
        <taxon>Enterobacterales</taxon>
        <taxon>Enterobacteriaceae</taxon>
        <taxon>Buttiauxella</taxon>
    </lineage>
</organism>
<evidence type="ECO:0000313" key="1">
    <source>
        <dbReference type="EMBL" id="RPH30435.1"/>
    </source>
</evidence>
<proteinExistence type="predicted"/>
<dbReference type="EMBL" id="RPOH01000009">
    <property type="protein sequence ID" value="RPH30435.1"/>
    <property type="molecule type" value="Genomic_DNA"/>
</dbReference>
<protein>
    <submittedName>
        <fullName evidence="1">Uncharacterized protein</fullName>
    </submittedName>
</protein>
<reference evidence="1 2" key="1">
    <citation type="submission" date="2018-11" db="EMBL/GenBank/DDBJ databases">
        <title>Draft genome sequence of Buttiauxella warmboldiae CCUG 35512.</title>
        <authorList>
            <person name="Salva-Serra F."/>
            <person name="Marathe N."/>
            <person name="Moore E."/>
            <person name="Svensson L."/>
            <person name="Engstrom-Jakobsson H."/>
        </authorList>
    </citation>
    <scope>NUCLEOTIDE SEQUENCE [LARGE SCALE GENOMIC DNA]</scope>
    <source>
        <strain evidence="1 2">CCUG 35512</strain>
    </source>
</reference>
<evidence type="ECO:0000313" key="2">
    <source>
        <dbReference type="Proteomes" id="UP000268615"/>
    </source>
</evidence>
<gene>
    <name evidence="1" type="ORF">EHN07_02870</name>
</gene>